<reference evidence="1" key="1">
    <citation type="submission" date="2021-06" db="EMBL/GenBank/DDBJ databases">
        <authorList>
            <person name="Kallberg Y."/>
            <person name="Tangrot J."/>
            <person name="Rosling A."/>
        </authorList>
    </citation>
    <scope>NUCLEOTIDE SEQUENCE</scope>
    <source>
        <strain evidence="1">MA461A</strain>
    </source>
</reference>
<feature type="non-terminal residue" evidence="1">
    <location>
        <position position="1"/>
    </location>
</feature>
<sequence length="53" mass="5778">NGLIMLTQCDVDKCPVDNMMSGKWNGTYSHSLGTRSQYSGAHFHSLGTHVHAS</sequence>
<organism evidence="1 2">
    <name type="scientific">Racocetra persica</name>
    <dbReference type="NCBI Taxonomy" id="160502"/>
    <lineage>
        <taxon>Eukaryota</taxon>
        <taxon>Fungi</taxon>
        <taxon>Fungi incertae sedis</taxon>
        <taxon>Mucoromycota</taxon>
        <taxon>Glomeromycotina</taxon>
        <taxon>Glomeromycetes</taxon>
        <taxon>Diversisporales</taxon>
        <taxon>Gigasporaceae</taxon>
        <taxon>Racocetra</taxon>
    </lineage>
</organism>
<gene>
    <name evidence="1" type="ORF">RPERSI_LOCUS35588</name>
</gene>
<evidence type="ECO:0000313" key="2">
    <source>
        <dbReference type="Proteomes" id="UP000789920"/>
    </source>
</evidence>
<comment type="caution">
    <text evidence="1">The sequence shown here is derived from an EMBL/GenBank/DDBJ whole genome shotgun (WGS) entry which is preliminary data.</text>
</comment>
<protein>
    <submittedName>
        <fullName evidence="1">17206_t:CDS:1</fullName>
    </submittedName>
</protein>
<keyword evidence="2" id="KW-1185">Reference proteome</keyword>
<evidence type="ECO:0000313" key="1">
    <source>
        <dbReference type="EMBL" id="CAG8849434.1"/>
    </source>
</evidence>
<name>A0ACA9SYY2_9GLOM</name>
<proteinExistence type="predicted"/>
<feature type="non-terminal residue" evidence="1">
    <location>
        <position position="53"/>
    </location>
</feature>
<accession>A0ACA9SYY2</accession>
<dbReference type="EMBL" id="CAJVQC010165475">
    <property type="protein sequence ID" value="CAG8849434.1"/>
    <property type="molecule type" value="Genomic_DNA"/>
</dbReference>
<dbReference type="Proteomes" id="UP000789920">
    <property type="component" value="Unassembled WGS sequence"/>
</dbReference>